<dbReference type="AlphaFoldDB" id="A0A1I5RLJ9"/>
<evidence type="ECO:0000256" key="2">
    <source>
        <dbReference type="ARBA" id="ARBA00020112"/>
    </source>
</evidence>
<dbReference type="EMBL" id="FOWR01000018">
    <property type="protein sequence ID" value="SFP59419.1"/>
    <property type="molecule type" value="Genomic_DNA"/>
</dbReference>
<evidence type="ECO:0000313" key="8">
    <source>
        <dbReference type="Proteomes" id="UP000182692"/>
    </source>
</evidence>
<evidence type="ECO:0000256" key="4">
    <source>
        <dbReference type="ARBA" id="ARBA00023306"/>
    </source>
</evidence>
<keyword evidence="4 6" id="KW-0131">Cell cycle</keyword>
<proteinExistence type="inferred from homology"/>
<dbReference type="InterPro" id="IPR036707">
    <property type="entry name" value="MinE_sf"/>
</dbReference>
<gene>
    <name evidence="6" type="primary">minE</name>
    <name evidence="7" type="ORF">SAMN03084138_02596</name>
</gene>
<dbReference type="STRING" id="1121869.SAMN03084138_02596"/>
<keyword evidence="3 6" id="KW-0132">Cell division</keyword>
<dbReference type="InterPro" id="IPR005527">
    <property type="entry name" value="MinE"/>
</dbReference>
<dbReference type="NCBIfam" id="TIGR01215">
    <property type="entry name" value="minE"/>
    <property type="match status" value="1"/>
</dbReference>
<evidence type="ECO:0000256" key="6">
    <source>
        <dbReference type="HAMAP-Rule" id="MF_00262"/>
    </source>
</evidence>
<evidence type="ECO:0000256" key="5">
    <source>
        <dbReference type="ARBA" id="ARBA00025265"/>
    </source>
</evidence>
<evidence type="ECO:0000313" key="7">
    <source>
        <dbReference type="EMBL" id="SFP59419.1"/>
    </source>
</evidence>
<dbReference type="GO" id="GO:0032955">
    <property type="term" value="P:regulation of division septum assembly"/>
    <property type="evidence" value="ECO:0007669"/>
    <property type="project" value="InterPro"/>
</dbReference>
<dbReference type="GeneID" id="35870843"/>
<dbReference type="RefSeq" id="WP_017008854.1">
    <property type="nucleotide sequence ID" value="NZ_FOWR01000018.1"/>
</dbReference>
<organism evidence="7 8">
    <name type="scientific">Enterovibrio norvegicus DSM 15893</name>
    <dbReference type="NCBI Taxonomy" id="1121869"/>
    <lineage>
        <taxon>Bacteria</taxon>
        <taxon>Pseudomonadati</taxon>
        <taxon>Pseudomonadota</taxon>
        <taxon>Gammaproteobacteria</taxon>
        <taxon>Vibrionales</taxon>
        <taxon>Vibrionaceae</taxon>
        <taxon>Enterovibrio</taxon>
    </lineage>
</organism>
<comment type="similarity">
    <text evidence="1 6">Belongs to the MinE family.</text>
</comment>
<dbReference type="SUPFAM" id="SSF55229">
    <property type="entry name" value="Cell division protein MinE topological specificity domain"/>
    <property type="match status" value="1"/>
</dbReference>
<sequence length="87" mass="9850">MALLEFFRPSKKSSASLAKERLQIIVAERRRAGSPEPTYLPQLKQDILNVIRKYVDISPEQVSVGLEQRDGDISVLELNVTLPDEDK</sequence>
<dbReference type="Proteomes" id="UP000182692">
    <property type="component" value="Unassembled WGS sequence"/>
</dbReference>
<reference evidence="7 8" key="1">
    <citation type="submission" date="2016-10" db="EMBL/GenBank/DDBJ databases">
        <authorList>
            <person name="de Groot N.N."/>
        </authorList>
    </citation>
    <scope>NUCLEOTIDE SEQUENCE [LARGE SCALE GENOMIC DNA]</scope>
    <source>
        <strain evidence="7 8">DSM 15893</strain>
    </source>
</reference>
<dbReference type="NCBIfam" id="NF001422">
    <property type="entry name" value="PRK00296.1"/>
    <property type="match status" value="1"/>
</dbReference>
<dbReference type="HAMAP" id="MF_00262">
    <property type="entry name" value="MinE"/>
    <property type="match status" value="1"/>
</dbReference>
<evidence type="ECO:0000256" key="1">
    <source>
        <dbReference type="ARBA" id="ARBA00008168"/>
    </source>
</evidence>
<comment type="function">
    <text evidence="5 6">Prevents the cell division inhibition by proteins MinC and MinD at internal division sites while permitting inhibition at polar sites. This ensures cell division at the proper site by restricting the formation of a division septum at the midpoint of the long axis of the cell.</text>
</comment>
<protein>
    <recommendedName>
        <fullName evidence="2 6">Cell division topological specificity factor</fullName>
    </recommendedName>
</protein>
<dbReference type="Pfam" id="PF03776">
    <property type="entry name" value="MinE"/>
    <property type="match status" value="1"/>
</dbReference>
<dbReference type="GO" id="GO:0042802">
    <property type="term" value="F:identical protein binding"/>
    <property type="evidence" value="ECO:0007669"/>
    <property type="project" value="UniProtKB-ARBA"/>
</dbReference>
<name>A0A1I5RLJ9_9GAMM</name>
<dbReference type="Gene3D" id="3.30.1070.10">
    <property type="entry name" value="Cell division topological specificity factor MinE"/>
    <property type="match status" value="1"/>
</dbReference>
<dbReference type="FunFam" id="3.30.1070.10:FF:000001">
    <property type="entry name" value="Cell division topological specificity factor"/>
    <property type="match status" value="1"/>
</dbReference>
<accession>A0A1I5RLJ9</accession>
<dbReference type="OrthoDB" id="9802655at2"/>
<dbReference type="GO" id="GO:0051301">
    <property type="term" value="P:cell division"/>
    <property type="evidence" value="ECO:0007669"/>
    <property type="project" value="UniProtKB-KW"/>
</dbReference>
<evidence type="ECO:0000256" key="3">
    <source>
        <dbReference type="ARBA" id="ARBA00022618"/>
    </source>
</evidence>